<evidence type="ECO:0000256" key="1">
    <source>
        <dbReference type="SAM" id="MobiDB-lite"/>
    </source>
</evidence>
<dbReference type="OrthoDB" id="10031330at2759"/>
<evidence type="ECO:0000313" key="2">
    <source>
        <dbReference type="EMBL" id="KAF2903628.1"/>
    </source>
</evidence>
<comment type="caution">
    <text evidence="2">The sequence shown here is derived from an EMBL/GenBank/DDBJ whole genome shotgun (WGS) entry which is preliminary data.</text>
</comment>
<feature type="region of interest" description="Disordered" evidence="1">
    <location>
        <begin position="82"/>
        <end position="127"/>
    </location>
</feature>
<sequence length="127" mass="14685">MLKEQTNLEVFELQEKNGSLPNSSINPNVDIDKTRLRIETAPENNFQSTITGKQSLHSRSEATNHFSGRKLQYLQDQSALKKRFHPLLHPTAGRSTTVTSKQKEQDELEKKNRKRVTEEKKKEAERL</sequence>
<keyword evidence="3" id="KW-1185">Reference proteome</keyword>
<reference evidence="2" key="1">
    <citation type="submission" date="2019-08" db="EMBL/GenBank/DDBJ databases">
        <title>The genome of the North American firefly Photinus pyralis.</title>
        <authorList>
            <consortium name="Photinus pyralis genome working group"/>
            <person name="Fallon T.R."/>
            <person name="Sander Lower S.E."/>
            <person name="Weng J.-K."/>
        </authorList>
    </citation>
    <scope>NUCLEOTIDE SEQUENCE</scope>
    <source>
        <strain evidence="2">TRF0915ILg1</strain>
        <tissue evidence="2">Whole body</tissue>
    </source>
</reference>
<evidence type="ECO:0000313" key="3">
    <source>
        <dbReference type="Proteomes" id="UP000801492"/>
    </source>
</evidence>
<organism evidence="2 3">
    <name type="scientific">Ignelater luminosus</name>
    <name type="common">Cucubano</name>
    <name type="synonym">Pyrophorus luminosus</name>
    <dbReference type="NCBI Taxonomy" id="2038154"/>
    <lineage>
        <taxon>Eukaryota</taxon>
        <taxon>Metazoa</taxon>
        <taxon>Ecdysozoa</taxon>
        <taxon>Arthropoda</taxon>
        <taxon>Hexapoda</taxon>
        <taxon>Insecta</taxon>
        <taxon>Pterygota</taxon>
        <taxon>Neoptera</taxon>
        <taxon>Endopterygota</taxon>
        <taxon>Coleoptera</taxon>
        <taxon>Polyphaga</taxon>
        <taxon>Elateriformia</taxon>
        <taxon>Elateroidea</taxon>
        <taxon>Elateridae</taxon>
        <taxon>Agrypninae</taxon>
        <taxon>Pyrophorini</taxon>
        <taxon>Ignelater</taxon>
    </lineage>
</organism>
<proteinExistence type="predicted"/>
<feature type="compositionally biased region" description="Basic and acidic residues" evidence="1">
    <location>
        <begin position="101"/>
        <end position="127"/>
    </location>
</feature>
<dbReference type="EMBL" id="VTPC01000965">
    <property type="protein sequence ID" value="KAF2903628.1"/>
    <property type="molecule type" value="Genomic_DNA"/>
</dbReference>
<protein>
    <submittedName>
        <fullName evidence="2">Uncharacterized protein</fullName>
    </submittedName>
</protein>
<name>A0A8K0GN26_IGNLU</name>
<dbReference type="Proteomes" id="UP000801492">
    <property type="component" value="Unassembled WGS sequence"/>
</dbReference>
<accession>A0A8K0GN26</accession>
<dbReference type="AlphaFoldDB" id="A0A8K0GN26"/>
<gene>
    <name evidence="2" type="ORF">ILUMI_02560</name>
</gene>